<name>A0A9W8JTW8_9AGAR</name>
<dbReference type="OrthoDB" id="3364132at2759"/>
<keyword evidence="2" id="KW-1185">Reference proteome</keyword>
<reference evidence="1" key="1">
    <citation type="submission" date="2022-07" db="EMBL/GenBank/DDBJ databases">
        <title>Genome Sequence of Agrocybe chaxingu.</title>
        <authorList>
            <person name="Buettner E."/>
        </authorList>
    </citation>
    <scope>NUCLEOTIDE SEQUENCE</scope>
    <source>
        <strain evidence="1">MP-N11</strain>
    </source>
</reference>
<dbReference type="AlphaFoldDB" id="A0A9W8JTW8"/>
<sequence length="359" mass="40866">MLQLDNFCAWISVDERELLEYAVEHSEDQLSVTCWIASEEGKAFVINWKDTVRVENSMGRINRKGYRKDATKERDYAQQRGAATGMGTDRLLVFSKLDVTDDDMYLDAGPSDKLGEIKLEISLGKLVMGERKPVHRVKSFGHPRVFVFRYRPLEVLQAMGIAPRDHQAQRDVIDHLQEHPGIVDLTMDSGDEEAHIHENLVTTASGDVRLSTQSDEQVPVIEEPVSDHKSELKIPKEELKDVKIKLEDRKIKQEELETKFKTSVKRKADVVKVEQGHPIKQKPKTVKQESKAIVKLESISPLKLKKEEQDVKPLRFKEGAGSVKSEFGSVVKIEKLKKAEKDEIQILNRVPVVIDLTED</sequence>
<dbReference type="Proteomes" id="UP001148786">
    <property type="component" value="Unassembled WGS sequence"/>
</dbReference>
<proteinExistence type="predicted"/>
<organism evidence="1 2">
    <name type="scientific">Agrocybe chaxingu</name>
    <dbReference type="NCBI Taxonomy" id="84603"/>
    <lineage>
        <taxon>Eukaryota</taxon>
        <taxon>Fungi</taxon>
        <taxon>Dikarya</taxon>
        <taxon>Basidiomycota</taxon>
        <taxon>Agaricomycotina</taxon>
        <taxon>Agaricomycetes</taxon>
        <taxon>Agaricomycetidae</taxon>
        <taxon>Agaricales</taxon>
        <taxon>Agaricineae</taxon>
        <taxon>Strophariaceae</taxon>
        <taxon>Agrocybe</taxon>
    </lineage>
</organism>
<accession>A0A9W8JTW8</accession>
<evidence type="ECO:0000313" key="2">
    <source>
        <dbReference type="Proteomes" id="UP001148786"/>
    </source>
</evidence>
<protein>
    <submittedName>
        <fullName evidence="1">Uncharacterized protein</fullName>
    </submittedName>
</protein>
<dbReference type="EMBL" id="JANKHO010001357">
    <property type="protein sequence ID" value="KAJ3501918.1"/>
    <property type="molecule type" value="Genomic_DNA"/>
</dbReference>
<comment type="caution">
    <text evidence="1">The sequence shown here is derived from an EMBL/GenBank/DDBJ whole genome shotgun (WGS) entry which is preliminary data.</text>
</comment>
<gene>
    <name evidence="1" type="ORF">NLJ89_g9124</name>
</gene>
<evidence type="ECO:0000313" key="1">
    <source>
        <dbReference type="EMBL" id="KAJ3501918.1"/>
    </source>
</evidence>